<dbReference type="PANTHER" id="PTHR11070:SF48">
    <property type="entry name" value="ATP-DEPENDENT HELICASE_NUCLEASE SUBUNIT A"/>
    <property type="match status" value="1"/>
</dbReference>
<comment type="caution">
    <text evidence="17">The sequence shown here is derived from an EMBL/GenBank/DDBJ whole genome shotgun (WGS) entry which is preliminary data.</text>
</comment>
<dbReference type="Gene3D" id="6.10.250.2380">
    <property type="match status" value="1"/>
</dbReference>
<keyword evidence="10 13" id="KW-0413">Isomerase</keyword>
<dbReference type="PROSITE" id="PS51217">
    <property type="entry name" value="UVRD_HELICASE_CTER"/>
    <property type="match status" value="1"/>
</dbReference>
<dbReference type="InterPro" id="IPR038726">
    <property type="entry name" value="PDDEXK_AddAB-type"/>
</dbReference>
<dbReference type="PROSITE" id="PS51198">
    <property type="entry name" value="UVRD_HELICASE_ATP_BIND"/>
    <property type="match status" value="1"/>
</dbReference>
<dbReference type="EC" id="5.6.2.4" evidence="13"/>
<feature type="domain" description="UvrD-like helicase C-terminal" evidence="16">
    <location>
        <begin position="527"/>
        <end position="827"/>
    </location>
</feature>
<dbReference type="Gene3D" id="3.40.50.300">
    <property type="entry name" value="P-loop containing nucleotide triphosphate hydrolases"/>
    <property type="match status" value="3"/>
</dbReference>
<dbReference type="Pfam" id="PF00580">
    <property type="entry name" value="UvrD-helicase"/>
    <property type="match status" value="1"/>
</dbReference>
<dbReference type="Pfam" id="PF13361">
    <property type="entry name" value="UvrD_C"/>
    <property type="match status" value="1"/>
</dbReference>
<sequence>MGVQWTREQQKVIELRNRNILVSAAAGSGKTAVLVERIIRILTDRDNPVDVDRLLIVTFTEAAAAEMKERIRGAIEKELENRPEDVHLQRQATLIHSARITTIHSFCLSVIREHFHVIDIDPGFRIAEEGELKLLKQDVLEELLEACYAEGTEEFLEFVEKLGSGRNDRKLEELILQLYEYSRSYPQPEKWLRQCARTYEPVRPEESENQEVPEASVSDTAEGGVREPIYFQKAASQVKQYLADIRELLEQGIRICEEPDGPYMYGDMLEADLEMVEGILKAENFAALYGRISAVAWKRLSAKKDESVSAEKREQIKSLRDQVKKLVKDLAAAYFYETPEELLSDMESSFGTMQVFTELVIRFGKEFGKLKQSKNMIDFSDMEQFALQILTTEQDGELVPSPAAKEYQEQFTEVMIDEYQDSNLIQESILTSVSTVSRGRNNIFMVGDVKQSIYRFRLSRPELFMEKYAAYDTGDSDRQRIDLHKNFRSRAEVLDSVNDVFRRIMRRELGGIVYDDQAALYPGADFEPLAGEDGSSVHETELLLLDTAASELAADEEDGACAEGTNRQMEARMVAKRIKELVRNGLVKDKKTGEYRRAGYRDIVILTRSIRGWADVFSAVLMEEGIPAYAGSREGYFEAYEICVLLDYLRLLDNQRQDVPLAAVLASPFGGLDAGQMAEIRRAYPEGAFYQAAEQYVKAGRTEQESGEGEIRSRELQERLEHFYAQLERFRNLVPYTAIHELLWKILEETGYGLYIAAMPGGEQRAANVEMLVEKAAVFEGSSYKGLFNFVRYIEQLQKYNVDYGEANIADEQSDTVRIMSIHKSKGLEFPIVFVAGMGKRFNTQDMRGSMIIHPEWGVGIDAVDLKRRTKIPTLLKKIIQREVMLENLGEELRVLYVAMTRAKEKLILTGQLPEAEKVLAEAASQGESPAPEGALPFYRLAGARSYLDWVLPAVCKGEAPVRVCVRGLREAALLDAAEEKGELLARDVLEHWDTGRVYDPELNARLEEQAGFSYSYESDRKLKMKFTVSELKKRAYLAEEGGELACEEPDVIPLIPRFLQEREELAGASRGSAYHKLLELLDFTTDYGEEELQAAIAGLQEEKKLSEEMAACIRIPDILGFLHCPSGQRMHRAARQSYLFKEQPFVLGVDAKEIYPEGTCGEVILIQGIIDVYFEEDGELVVLDYKTDRVQSAKDLKEKYHAQLEYYAEALELLLGKRVKEKIIYSFTLKQEIKF</sequence>
<dbReference type="RefSeq" id="WP_125128319.1">
    <property type="nucleotide sequence ID" value="NZ_RHJS01000002.1"/>
</dbReference>
<keyword evidence="9 13" id="KW-0234">DNA repair</keyword>
<evidence type="ECO:0000259" key="15">
    <source>
        <dbReference type="PROSITE" id="PS51198"/>
    </source>
</evidence>
<dbReference type="PANTHER" id="PTHR11070">
    <property type="entry name" value="UVRD / RECB / PCRA DNA HELICASE FAMILY MEMBER"/>
    <property type="match status" value="1"/>
</dbReference>
<dbReference type="InterPro" id="IPR011335">
    <property type="entry name" value="Restrct_endonuc-II-like"/>
</dbReference>
<keyword evidence="18" id="KW-1185">Reference proteome</keyword>
<dbReference type="GO" id="GO:0005524">
    <property type="term" value="F:ATP binding"/>
    <property type="evidence" value="ECO:0007669"/>
    <property type="project" value="UniProtKB-UniRule"/>
</dbReference>
<organism evidence="17 18">
    <name type="scientific">Schaedlerella arabinosiphila</name>
    <dbReference type="NCBI Taxonomy" id="2044587"/>
    <lineage>
        <taxon>Bacteria</taxon>
        <taxon>Bacillati</taxon>
        <taxon>Bacillota</taxon>
        <taxon>Clostridia</taxon>
        <taxon>Lachnospirales</taxon>
        <taxon>Lachnospiraceae</taxon>
        <taxon>Schaedlerella</taxon>
    </lineage>
</organism>
<comment type="subunit">
    <text evidence="13">Heterodimer of AddA and AddB/RexB.</text>
</comment>
<dbReference type="AlphaFoldDB" id="A0A3R8JQB3"/>
<dbReference type="HAMAP" id="MF_01451">
    <property type="entry name" value="AddA"/>
    <property type="match status" value="1"/>
</dbReference>
<dbReference type="InterPro" id="IPR000212">
    <property type="entry name" value="DNA_helicase_UvrD/REP"/>
</dbReference>
<dbReference type="GO" id="GO:0016887">
    <property type="term" value="F:ATP hydrolysis activity"/>
    <property type="evidence" value="ECO:0007669"/>
    <property type="project" value="RHEA"/>
</dbReference>
<comment type="catalytic activity">
    <reaction evidence="12 13">
        <text>ATP + H2O = ADP + phosphate + H(+)</text>
        <dbReference type="Rhea" id="RHEA:13065"/>
        <dbReference type="ChEBI" id="CHEBI:15377"/>
        <dbReference type="ChEBI" id="CHEBI:15378"/>
        <dbReference type="ChEBI" id="CHEBI:30616"/>
        <dbReference type="ChEBI" id="CHEBI:43474"/>
        <dbReference type="ChEBI" id="CHEBI:456216"/>
        <dbReference type="EC" id="5.6.2.4"/>
    </reaction>
</comment>
<evidence type="ECO:0000256" key="9">
    <source>
        <dbReference type="ARBA" id="ARBA00023204"/>
    </source>
</evidence>
<proteinExistence type="inferred from homology"/>
<evidence type="ECO:0000313" key="17">
    <source>
        <dbReference type="EMBL" id="RRK32915.1"/>
    </source>
</evidence>
<evidence type="ECO:0000256" key="8">
    <source>
        <dbReference type="ARBA" id="ARBA00023125"/>
    </source>
</evidence>
<evidence type="ECO:0000256" key="14">
    <source>
        <dbReference type="PROSITE-ProRule" id="PRU00560"/>
    </source>
</evidence>
<feature type="domain" description="UvrD-like helicase ATP-binding" evidence="15">
    <location>
        <begin position="3"/>
        <end position="490"/>
    </location>
</feature>
<keyword evidence="2 13" id="KW-0547">Nucleotide-binding</keyword>
<keyword evidence="7 13" id="KW-0067">ATP-binding</keyword>
<keyword evidence="3 13" id="KW-0227">DNA damage</keyword>
<evidence type="ECO:0000256" key="6">
    <source>
        <dbReference type="ARBA" id="ARBA00022839"/>
    </source>
</evidence>
<evidence type="ECO:0000256" key="7">
    <source>
        <dbReference type="ARBA" id="ARBA00022840"/>
    </source>
</evidence>
<name>A0A3R8JQB3_9FIRM</name>
<dbReference type="GO" id="GO:0043138">
    <property type="term" value="F:3'-5' DNA helicase activity"/>
    <property type="evidence" value="ECO:0007669"/>
    <property type="project" value="UniProtKB-UniRule"/>
</dbReference>
<dbReference type="InterPro" id="IPR014152">
    <property type="entry name" value="AddA"/>
</dbReference>
<evidence type="ECO:0000256" key="1">
    <source>
        <dbReference type="ARBA" id="ARBA00022722"/>
    </source>
</evidence>
<dbReference type="FunFam" id="3.40.50.300:FF:001236">
    <property type="entry name" value="ATP-dependent helicase/nuclease subunit A"/>
    <property type="match status" value="1"/>
</dbReference>
<comment type="similarity">
    <text evidence="13">Belongs to the helicase family. AddA subfamily.</text>
</comment>
<evidence type="ECO:0000259" key="16">
    <source>
        <dbReference type="PROSITE" id="PS51217"/>
    </source>
</evidence>
<dbReference type="GO" id="GO:0033202">
    <property type="term" value="C:DNA helicase complex"/>
    <property type="evidence" value="ECO:0007669"/>
    <property type="project" value="TreeGrafter"/>
</dbReference>
<evidence type="ECO:0000256" key="10">
    <source>
        <dbReference type="ARBA" id="ARBA00023235"/>
    </source>
</evidence>
<keyword evidence="6 13" id="KW-0269">Exonuclease</keyword>
<evidence type="ECO:0000256" key="13">
    <source>
        <dbReference type="HAMAP-Rule" id="MF_01451"/>
    </source>
</evidence>
<protein>
    <recommendedName>
        <fullName evidence="13">ATP-dependent helicase/nuclease subunit A</fullName>
        <ecNumber evidence="13">3.1.-.-</ecNumber>
        <ecNumber evidence="13">5.6.2.4</ecNumber>
    </recommendedName>
    <alternativeName>
        <fullName evidence="13">ATP-dependent helicase/nuclease AddA</fullName>
    </alternativeName>
    <alternativeName>
        <fullName evidence="13">DNA 3'-5' helicase AddA</fullName>
    </alternativeName>
</protein>
<dbReference type="EMBL" id="RHJS01000002">
    <property type="protein sequence ID" value="RRK32915.1"/>
    <property type="molecule type" value="Genomic_DNA"/>
</dbReference>
<gene>
    <name evidence="13 17" type="primary">addA</name>
    <name evidence="17" type="ORF">EBB54_17265</name>
</gene>
<evidence type="ECO:0000313" key="18">
    <source>
        <dbReference type="Proteomes" id="UP000274920"/>
    </source>
</evidence>
<comment type="catalytic activity">
    <reaction evidence="11 13">
        <text>Couples ATP hydrolysis with the unwinding of duplex DNA by translocating in the 3'-5' direction.</text>
        <dbReference type="EC" id="5.6.2.4"/>
    </reaction>
</comment>
<dbReference type="Proteomes" id="UP000274920">
    <property type="component" value="Unassembled WGS sequence"/>
</dbReference>
<evidence type="ECO:0000256" key="2">
    <source>
        <dbReference type="ARBA" id="ARBA00022741"/>
    </source>
</evidence>
<dbReference type="InterPro" id="IPR011604">
    <property type="entry name" value="PDDEXK-like_dom_sf"/>
</dbReference>
<dbReference type="NCBIfam" id="TIGR02785">
    <property type="entry name" value="addA_Gpos"/>
    <property type="match status" value="1"/>
</dbReference>
<comment type="function">
    <text evidence="13">The heterodimer acts as both an ATP-dependent DNA helicase and an ATP-dependent, dual-direction single-stranded exonuclease. Recognizes the chi site generating a DNA molecule suitable for the initiation of homologous recombination. The AddA nuclease domain is required for chi fragment generation; this subunit has the helicase and 3' -&gt; 5' nuclease activities.</text>
</comment>
<keyword evidence="4 13" id="KW-0378">Hydrolase</keyword>
<dbReference type="InterPro" id="IPR014017">
    <property type="entry name" value="DNA_helicase_UvrD-like_C"/>
</dbReference>
<feature type="binding site" evidence="14">
    <location>
        <begin position="24"/>
        <end position="31"/>
    </location>
    <ligand>
        <name>ATP</name>
        <dbReference type="ChEBI" id="CHEBI:30616"/>
    </ligand>
</feature>
<dbReference type="GO" id="GO:0005829">
    <property type="term" value="C:cytosol"/>
    <property type="evidence" value="ECO:0007669"/>
    <property type="project" value="TreeGrafter"/>
</dbReference>
<evidence type="ECO:0000256" key="12">
    <source>
        <dbReference type="ARBA" id="ARBA00048988"/>
    </source>
</evidence>
<dbReference type="SUPFAM" id="SSF52540">
    <property type="entry name" value="P-loop containing nucleoside triphosphate hydrolases"/>
    <property type="match status" value="1"/>
</dbReference>
<dbReference type="GO" id="GO:0008408">
    <property type="term" value="F:3'-5' exonuclease activity"/>
    <property type="evidence" value="ECO:0007669"/>
    <property type="project" value="UniProtKB-UniRule"/>
</dbReference>
<comment type="cofactor">
    <cofactor evidence="13">
        <name>Mg(2+)</name>
        <dbReference type="ChEBI" id="CHEBI:18420"/>
    </cofactor>
</comment>
<evidence type="ECO:0000256" key="4">
    <source>
        <dbReference type="ARBA" id="ARBA00022801"/>
    </source>
</evidence>
<evidence type="ECO:0000256" key="5">
    <source>
        <dbReference type="ARBA" id="ARBA00022806"/>
    </source>
</evidence>
<dbReference type="Gene3D" id="3.90.320.10">
    <property type="match status" value="1"/>
</dbReference>
<dbReference type="Pfam" id="PF12705">
    <property type="entry name" value="PDDEXK_1"/>
    <property type="match status" value="1"/>
</dbReference>
<dbReference type="GO" id="GO:0000724">
    <property type="term" value="P:double-strand break repair via homologous recombination"/>
    <property type="evidence" value="ECO:0007669"/>
    <property type="project" value="UniProtKB-UniRule"/>
</dbReference>
<evidence type="ECO:0000256" key="3">
    <source>
        <dbReference type="ARBA" id="ARBA00022763"/>
    </source>
</evidence>
<evidence type="ECO:0000256" key="11">
    <source>
        <dbReference type="ARBA" id="ARBA00034617"/>
    </source>
</evidence>
<dbReference type="GO" id="GO:0003690">
    <property type="term" value="F:double-stranded DNA binding"/>
    <property type="evidence" value="ECO:0007669"/>
    <property type="project" value="UniProtKB-UniRule"/>
</dbReference>
<accession>A0A3R8JQB3</accession>
<keyword evidence="5 13" id="KW-0347">Helicase</keyword>
<dbReference type="EC" id="3.1.-.-" evidence="13"/>
<keyword evidence="8 13" id="KW-0238">DNA-binding</keyword>
<dbReference type="InterPro" id="IPR027417">
    <property type="entry name" value="P-loop_NTPase"/>
</dbReference>
<dbReference type="SUPFAM" id="SSF52980">
    <property type="entry name" value="Restriction endonuclease-like"/>
    <property type="match status" value="1"/>
</dbReference>
<keyword evidence="1 13" id="KW-0540">Nuclease</keyword>
<reference evidence="17" key="1">
    <citation type="submission" date="2018-10" db="EMBL/GenBank/DDBJ databases">
        <title>Schaedlerella arabinophila gen. nov. sp. nov., isolated from the mouse intestinal tract and comparative analysis with the genome of the closely related altered Schaedler flora strain ASF502.</title>
        <authorList>
            <person name="Miyake S."/>
            <person name="Soh M."/>
            <person name="Seedorf H."/>
        </authorList>
    </citation>
    <scope>NUCLEOTIDE SEQUENCE [LARGE SCALE GENOMIC DNA]</scope>
    <source>
        <strain evidence="17">DSM 106076</strain>
    </source>
</reference>
<dbReference type="InterPro" id="IPR014016">
    <property type="entry name" value="UvrD-like_ATP-bd"/>
</dbReference>